<dbReference type="InterPro" id="IPR038109">
    <property type="entry name" value="DNA_bind_recomb_sf"/>
</dbReference>
<dbReference type="SUPFAM" id="SSF53041">
    <property type="entry name" value="Resolvase-like"/>
    <property type="match status" value="1"/>
</dbReference>
<dbReference type="Gene3D" id="3.90.1750.20">
    <property type="entry name" value="Putative Large Serine Recombinase, Chain B, Domain 2"/>
    <property type="match status" value="1"/>
</dbReference>
<dbReference type="STRING" id="1618570.UT08_C0005G0074"/>
<gene>
    <name evidence="4" type="ORF">UT08_C0005G0074</name>
</gene>
<evidence type="ECO:0000313" key="4">
    <source>
        <dbReference type="EMBL" id="KKQ85623.1"/>
    </source>
</evidence>
<dbReference type="GO" id="GO:0003677">
    <property type="term" value="F:DNA binding"/>
    <property type="evidence" value="ECO:0007669"/>
    <property type="project" value="InterPro"/>
</dbReference>
<dbReference type="Pfam" id="PF00239">
    <property type="entry name" value="Resolvase"/>
    <property type="match status" value="1"/>
</dbReference>
<feature type="domain" description="Recombinase" evidence="3">
    <location>
        <begin position="160"/>
        <end position="269"/>
    </location>
</feature>
<accession>A0A0G0L117</accession>
<dbReference type="InterPro" id="IPR011109">
    <property type="entry name" value="DNA_bind_recombinase_dom"/>
</dbReference>
<dbReference type="SMART" id="SM00857">
    <property type="entry name" value="Resolvase"/>
    <property type="match status" value="1"/>
</dbReference>
<dbReference type="PANTHER" id="PTHR30461:SF23">
    <property type="entry name" value="DNA RECOMBINASE-RELATED"/>
    <property type="match status" value="1"/>
</dbReference>
<dbReference type="Pfam" id="PF07508">
    <property type="entry name" value="Recombinase"/>
    <property type="match status" value="1"/>
</dbReference>
<sequence>MKVAVIFNRVSTKEQEQGFSLEAQEKLNREYARKEGFKVLKSFSISESASKSTQRKVFDEMTNYVLKKNIANIICEKVDRFTRNIKEAATIHTWLEENEERYVHFVKENLAVNKNSKSHEKFILNVKVSVAQFYADNLSEEVKKGQQEKLEQGWYPGQAKLGYRTTEKEGHKIPIPDENVAPLIKKALALFATGNYSVQKLANTMYEEGLRSKKGFKVSPGRIYDLLIDPFYYGDFLWNDELHHGKHEPLITKEIFDKNQSLLNRKNAPKYTIHNHLFKGLTHCTECDHSITWELQKGTLYGYCNRYKPCSQVKSIKEKDVETRIVNCLYNLQIRNTRIVEWIRKAVKEGSRDEIEYHESVISDLNKKLSQAQKRLDNLLDMRVDEQIDEETYKKKFKAYSEDKDKILDAIQKHSHLQTKNIQYSVSFYELSQRAKEIYLKAKKLENKRRLLRLMFSSLKIRPNTLEVIPTYTKPFQILSELVEFTNCSKVVAEEVKTDRIFEPLKKTDTTLQTPAFLSAYPVLR</sequence>
<protein>
    <submittedName>
        <fullName evidence="4">Resolvase</fullName>
    </submittedName>
</protein>
<evidence type="ECO:0000256" key="1">
    <source>
        <dbReference type="SAM" id="Coils"/>
    </source>
</evidence>
<dbReference type="Gene3D" id="3.40.50.1390">
    <property type="entry name" value="Resolvase, N-terminal catalytic domain"/>
    <property type="match status" value="1"/>
</dbReference>
<dbReference type="PROSITE" id="PS51737">
    <property type="entry name" value="RECOMBINASE_DNA_BIND"/>
    <property type="match status" value="1"/>
</dbReference>
<dbReference type="EMBL" id="LBVL01000005">
    <property type="protein sequence ID" value="KKQ85623.1"/>
    <property type="molecule type" value="Genomic_DNA"/>
</dbReference>
<evidence type="ECO:0000259" key="2">
    <source>
        <dbReference type="PROSITE" id="PS51736"/>
    </source>
</evidence>
<dbReference type="InterPro" id="IPR036162">
    <property type="entry name" value="Resolvase-like_N_sf"/>
</dbReference>
<dbReference type="InterPro" id="IPR050639">
    <property type="entry name" value="SSR_resolvase"/>
</dbReference>
<dbReference type="Proteomes" id="UP000034081">
    <property type="component" value="Unassembled WGS sequence"/>
</dbReference>
<evidence type="ECO:0000313" key="5">
    <source>
        <dbReference type="Proteomes" id="UP000034081"/>
    </source>
</evidence>
<keyword evidence="1" id="KW-0175">Coiled coil</keyword>
<feature type="coiled-coil region" evidence="1">
    <location>
        <begin position="355"/>
        <end position="382"/>
    </location>
</feature>
<organism evidence="4 5">
    <name type="scientific">Candidatus Woesebacteria bacterium GW2011_GWB1_38_8</name>
    <dbReference type="NCBI Taxonomy" id="1618570"/>
    <lineage>
        <taxon>Bacteria</taxon>
        <taxon>Candidatus Woeseibacteriota</taxon>
    </lineage>
</organism>
<dbReference type="GO" id="GO:0000150">
    <property type="term" value="F:DNA strand exchange activity"/>
    <property type="evidence" value="ECO:0007669"/>
    <property type="project" value="InterPro"/>
</dbReference>
<reference evidence="4 5" key="1">
    <citation type="journal article" date="2015" name="Nature">
        <title>rRNA introns, odd ribosomes, and small enigmatic genomes across a large radiation of phyla.</title>
        <authorList>
            <person name="Brown C.T."/>
            <person name="Hug L.A."/>
            <person name="Thomas B.C."/>
            <person name="Sharon I."/>
            <person name="Castelle C.J."/>
            <person name="Singh A."/>
            <person name="Wilkins M.J."/>
            <person name="Williams K.H."/>
            <person name="Banfield J.F."/>
        </authorList>
    </citation>
    <scope>NUCLEOTIDE SEQUENCE [LARGE SCALE GENOMIC DNA]</scope>
</reference>
<feature type="domain" description="Resolvase/invertase-type recombinase catalytic" evidence="2">
    <location>
        <begin position="3"/>
        <end position="153"/>
    </location>
</feature>
<comment type="caution">
    <text evidence="4">The sequence shown here is derived from an EMBL/GenBank/DDBJ whole genome shotgun (WGS) entry which is preliminary data.</text>
</comment>
<evidence type="ECO:0000259" key="3">
    <source>
        <dbReference type="PROSITE" id="PS51737"/>
    </source>
</evidence>
<dbReference type="PROSITE" id="PS51736">
    <property type="entry name" value="RECOMBINASES_3"/>
    <property type="match status" value="1"/>
</dbReference>
<dbReference type="PANTHER" id="PTHR30461">
    <property type="entry name" value="DNA-INVERTASE FROM LAMBDOID PROPHAGE"/>
    <property type="match status" value="1"/>
</dbReference>
<proteinExistence type="predicted"/>
<dbReference type="CDD" id="cd00338">
    <property type="entry name" value="Ser_Recombinase"/>
    <property type="match status" value="1"/>
</dbReference>
<dbReference type="InterPro" id="IPR006119">
    <property type="entry name" value="Resolv_N"/>
</dbReference>
<name>A0A0G0L117_9BACT</name>
<dbReference type="AlphaFoldDB" id="A0A0G0L117"/>